<proteinExistence type="inferred from homology"/>
<evidence type="ECO:0000256" key="5">
    <source>
        <dbReference type="SAM" id="SignalP"/>
    </source>
</evidence>
<evidence type="ECO:0000259" key="6">
    <source>
        <dbReference type="Pfam" id="PF13360"/>
    </source>
</evidence>
<evidence type="ECO:0000256" key="1">
    <source>
        <dbReference type="ARBA" id="ARBA00022729"/>
    </source>
</evidence>
<evidence type="ECO:0000256" key="2">
    <source>
        <dbReference type="ARBA" id="ARBA00023136"/>
    </source>
</evidence>
<dbReference type="InterPro" id="IPR002372">
    <property type="entry name" value="PQQ_rpt_dom"/>
</dbReference>
<dbReference type="InterPro" id="IPR018391">
    <property type="entry name" value="PQQ_b-propeller_rpt"/>
</dbReference>
<dbReference type="GO" id="GO:0043165">
    <property type="term" value="P:Gram-negative-bacterium-type cell outer membrane assembly"/>
    <property type="evidence" value="ECO:0007669"/>
    <property type="project" value="UniProtKB-UniRule"/>
</dbReference>
<comment type="caution">
    <text evidence="7">The sequence shown here is derived from an EMBL/GenBank/DDBJ whole genome shotgun (WGS) entry which is preliminary data.</text>
</comment>
<keyword evidence="3 4" id="KW-0998">Cell outer membrane</keyword>
<dbReference type="PROSITE" id="PS51257">
    <property type="entry name" value="PROKAR_LIPOPROTEIN"/>
    <property type="match status" value="1"/>
</dbReference>
<comment type="subunit">
    <text evidence="4">Part of the Bam complex.</text>
</comment>
<reference evidence="7 8" key="1">
    <citation type="submission" date="2018-07" db="EMBL/GenBank/DDBJ databases">
        <title>Genomic Encyclopedia of Type Strains, Phase IV (KMG-IV): sequencing the most valuable type-strain genomes for metagenomic binning, comparative biology and taxonomic classification.</title>
        <authorList>
            <person name="Goeker M."/>
        </authorList>
    </citation>
    <scope>NUCLEOTIDE SEQUENCE [LARGE SCALE GENOMIC DNA]</scope>
    <source>
        <strain evidence="7 8">DSM 21634</strain>
    </source>
</reference>
<dbReference type="Proteomes" id="UP000252884">
    <property type="component" value="Unassembled WGS sequence"/>
</dbReference>
<dbReference type="OrthoDB" id="5173551at2"/>
<dbReference type="GO" id="GO:0051205">
    <property type="term" value="P:protein insertion into membrane"/>
    <property type="evidence" value="ECO:0007669"/>
    <property type="project" value="UniProtKB-UniRule"/>
</dbReference>
<dbReference type="InterPro" id="IPR017687">
    <property type="entry name" value="BamB"/>
</dbReference>
<dbReference type="Gene3D" id="2.130.10.10">
    <property type="entry name" value="YVTN repeat-like/Quinoprotein amine dehydrogenase"/>
    <property type="match status" value="1"/>
</dbReference>
<feature type="domain" description="Pyrrolo-quinoline quinone repeat" evidence="6">
    <location>
        <begin position="77"/>
        <end position="303"/>
    </location>
</feature>
<organism evidence="7 8">
    <name type="scientific">Pseudorhodoferax soli</name>
    <dbReference type="NCBI Taxonomy" id="545864"/>
    <lineage>
        <taxon>Bacteria</taxon>
        <taxon>Pseudomonadati</taxon>
        <taxon>Pseudomonadota</taxon>
        <taxon>Betaproteobacteria</taxon>
        <taxon>Burkholderiales</taxon>
        <taxon>Comamonadaceae</taxon>
    </lineage>
</organism>
<keyword evidence="2 4" id="KW-0472">Membrane</keyword>
<dbReference type="SMART" id="SM00564">
    <property type="entry name" value="PQQ"/>
    <property type="match status" value="5"/>
</dbReference>
<keyword evidence="4" id="KW-0449">Lipoprotein</keyword>
<protein>
    <recommendedName>
        <fullName evidence="4">Outer membrane protein assembly factor BamB</fullName>
    </recommendedName>
</protein>
<dbReference type="NCBIfam" id="TIGR03300">
    <property type="entry name" value="assembly_YfgL"/>
    <property type="match status" value="1"/>
</dbReference>
<dbReference type="AlphaFoldDB" id="A0A368Y6R4"/>
<evidence type="ECO:0000313" key="8">
    <source>
        <dbReference type="Proteomes" id="UP000252884"/>
    </source>
</evidence>
<keyword evidence="1 4" id="KW-0732">Signal</keyword>
<comment type="function">
    <text evidence="4">Part of the outer membrane protein assembly complex, which is involved in assembly and insertion of beta-barrel proteins into the outer membrane.</text>
</comment>
<feature type="signal peptide" evidence="5">
    <location>
        <begin position="1"/>
        <end position="25"/>
    </location>
</feature>
<dbReference type="GO" id="GO:0009279">
    <property type="term" value="C:cell outer membrane"/>
    <property type="evidence" value="ECO:0007669"/>
    <property type="project" value="UniProtKB-SubCell"/>
</dbReference>
<comment type="subcellular location">
    <subcellularLocation>
        <location evidence="4">Cell outer membrane</location>
        <topology evidence="4">Lipid-anchor</topology>
    </subcellularLocation>
</comment>
<accession>A0A368Y6R4</accession>
<evidence type="ECO:0000256" key="4">
    <source>
        <dbReference type="HAMAP-Rule" id="MF_00923"/>
    </source>
</evidence>
<feature type="chain" id="PRO_5017092429" description="Outer membrane protein assembly factor BamB" evidence="5">
    <location>
        <begin position="26"/>
        <end position="379"/>
    </location>
</feature>
<dbReference type="PANTHER" id="PTHR34512">
    <property type="entry name" value="CELL SURFACE PROTEIN"/>
    <property type="match status" value="1"/>
</dbReference>
<keyword evidence="4" id="KW-0564">Palmitate</keyword>
<gene>
    <name evidence="4" type="primary">bamB</name>
    <name evidence="7" type="ORF">DES41_101380</name>
</gene>
<evidence type="ECO:0000256" key="3">
    <source>
        <dbReference type="ARBA" id="ARBA00023237"/>
    </source>
</evidence>
<dbReference type="InterPro" id="IPR011047">
    <property type="entry name" value="Quinoprotein_ADH-like_sf"/>
</dbReference>
<keyword evidence="8" id="KW-1185">Reference proteome</keyword>
<dbReference type="SUPFAM" id="SSF50998">
    <property type="entry name" value="Quinoprotein alcohol dehydrogenase-like"/>
    <property type="match status" value="1"/>
</dbReference>
<dbReference type="PANTHER" id="PTHR34512:SF30">
    <property type="entry name" value="OUTER MEMBRANE PROTEIN ASSEMBLY FACTOR BAMB"/>
    <property type="match status" value="1"/>
</dbReference>
<dbReference type="InterPro" id="IPR015943">
    <property type="entry name" value="WD40/YVTN_repeat-like_dom_sf"/>
</dbReference>
<comment type="similarity">
    <text evidence="4">Belongs to the BamB family.</text>
</comment>
<dbReference type="HAMAP" id="MF_00923">
    <property type="entry name" value="OM_assembly_BamB"/>
    <property type="match status" value="1"/>
</dbReference>
<evidence type="ECO:0000313" key="7">
    <source>
        <dbReference type="EMBL" id="RCW75785.1"/>
    </source>
</evidence>
<name>A0A368Y6R4_9BURK</name>
<dbReference type="Pfam" id="PF13360">
    <property type="entry name" value="PQQ_2"/>
    <property type="match status" value="1"/>
</dbReference>
<dbReference type="EMBL" id="QPJK01000001">
    <property type="protein sequence ID" value="RCW75785.1"/>
    <property type="molecule type" value="Genomic_DNA"/>
</dbReference>
<sequence>MMARSITRRWASTATLLGLTAALLAACGSGGKPKPAELGPNPGLLGARQVWTAKVGEVGYPLDVQVTGQQVALASSDGTVLALDARTGRELWRASTKAKLSAGVGSDGQRTAVATQANEIVVFESGRELWRQKLAAQVVTAPFVAGGRVFVLSADRSVTALDGASGRRLWAQQRPGDPLVLRQSGVILAVGDTLVVGLSGRLVGLNPLNGQVRWDVPVATPRGTNDVERLVDLVGRVSRVGDSVCVRSFQIGVGCVDAARGTLAWTKPSSGYVGVHGDDRMVYGPESDGKLVAWNRSNGTQAWVSERLRYRQLTAPLALGRSVIVGDETGLVHFLSREDGSPLTRVSTDGSPIVAAPVVAGDTLVVVTRNGNVYGYAPE</sequence>